<reference evidence="1 2" key="1">
    <citation type="submission" date="2014-01" db="EMBL/GenBank/DDBJ databases">
        <title>Genome sequence and analysis of Xanthomonas arboricola pv. pruni.</title>
        <authorList>
            <person name="Fujikawa T."/>
            <person name="Nakazono-Nagaoka E."/>
        </authorList>
    </citation>
    <scope>NUCLEOTIDE SEQUENCE [LARGE SCALE GENOMIC DNA]</scope>
    <source>
        <strain evidence="2">MAFF 311562</strain>
    </source>
</reference>
<organism evidence="1 2">
    <name type="scientific">Xanthomonas arboricola pv. pruni str. MAFF 311562</name>
    <dbReference type="NCBI Taxonomy" id="1414836"/>
    <lineage>
        <taxon>Bacteria</taxon>
        <taxon>Pseudomonadati</taxon>
        <taxon>Pseudomonadota</taxon>
        <taxon>Gammaproteobacteria</taxon>
        <taxon>Lysobacterales</taxon>
        <taxon>Lysobacteraceae</taxon>
        <taxon>Xanthomonas</taxon>
    </lineage>
</organism>
<evidence type="ECO:0000313" key="1">
    <source>
        <dbReference type="EMBL" id="GAE53158.1"/>
    </source>
</evidence>
<accession>W4SAD0</accession>
<proteinExistence type="predicted"/>
<dbReference type="AlphaFoldDB" id="W4SAD0"/>
<comment type="caution">
    <text evidence="1">The sequence shown here is derived from an EMBL/GenBank/DDBJ whole genome shotgun (WGS) entry which is preliminary data.</text>
</comment>
<evidence type="ECO:0000313" key="2">
    <source>
        <dbReference type="Proteomes" id="UP000019143"/>
    </source>
</evidence>
<gene>
    <name evidence="1" type="ORF">XPU_4690</name>
</gene>
<sequence length="60" mass="6258">MPKKAGTSCPVNGVVESAIVALESMPRVYDMFTLSACNWLESRSCALAGAGVQARSDPIA</sequence>
<dbReference type="Proteomes" id="UP000019143">
    <property type="component" value="Unassembled WGS sequence"/>
</dbReference>
<name>W4SAD0_9XANT</name>
<dbReference type="EMBL" id="BAVB01000403">
    <property type="protein sequence ID" value="GAE53158.1"/>
    <property type="molecule type" value="Genomic_DNA"/>
</dbReference>
<protein>
    <submittedName>
        <fullName evidence="1">Uncharacterized protein</fullName>
    </submittedName>
</protein>